<dbReference type="InterPro" id="IPR049728">
    <property type="entry name" value="BA3454-like"/>
</dbReference>
<reference evidence="1 2" key="1">
    <citation type="submission" date="2017-11" db="EMBL/GenBank/DDBJ databases">
        <title>Comparitive Functional Genomics of Dry Heat Resistant strains isolated from the Viking Spacecraft.</title>
        <authorList>
            <person name="Seuylemezian A."/>
            <person name="Cooper K."/>
            <person name="Vaishampayan P."/>
        </authorList>
    </citation>
    <scope>NUCLEOTIDE SEQUENCE [LARGE SCALE GENOMIC DNA]</scope>
    <source>
        <strain evidence="1 2">V32-6</strain>
    </source>
</reference>
<protein>
    <recommendedName>
        <fullName evidence="3">Molecular chaperone</fullName>
    </recommendedName>
</protein>
<comment type="caution">
    <text evidence="1">The sequence shown here is derived from an EMBL/GenBank/DDBJ whole genome shotgun (WGS) entry which is preliminary data.</text>
</comment>
<dbReference type="RefSeq" id="WP_142384070.1">
    <property type="nucleotide sequence ID" value="NZ_PGVE01000017.1"/>
</dbReference>
<dbReference type="OrthoDB" id="2721802at2"/>
<dbReference type="AlphaFoldDB" id="A0A2N5HSF8"/>
<evidence type="ECO:0000313" key="1">
    <source>
        <dbReference type="EMBL" id="PLS08450.1"/>
    </source>
</evidence>
<dbReference type="Proteomes" id="UP000234950">
    <property type="component" value="Unassembled WGS sequence"/>
</dbReference>
<name>A0A2N5HSF8_9BACI</name>
<evidence type="ECO:0008006" key="3">
    <source>
        <dbReference type="Google" id="ProtNLM"/>
    </source>
</evidence>
<gene>
    <name evidence="1" type="ORF">CVD27_03330</name>
</gene>
<evidence type="ECO:0000313" key="2">
    <source>
        <dbReference type="Proteomes" id="UP000234950"/>
    </source>
</evidence>
<keyword evidence="2" id="KW-1185">Reference proteome</keyword>
<sequence length="49" mass="5800">MVEVTLMIHYRGKNYLTNVMVEKGTPEKQILRIAKEQIKKQMVKLKKVI</sequence>
<accession>A0A2N5HSF8</accession>
<dbReference type="EMBL" id="PGVE01000017">
    <property type="protein sequence ID" value="PLS08450.1"/>
    <property type="molecule type" value="Genomic_DNA"/>
</dbReference>
<dbReference type="NCBIfam" id="NF033491">
    <property type="entry name" value="BA3454_fam"/>
    <property type="match status" value="1"/>
</dbReference>
<proteinExistence type="predicted"/>
<organism evidence="1 2">
    <name type="scientific">Neobacillus cucumis</name>
    <dbReference type="NCBI Taxonomy" id="1740721"/>
    <lineage>
        <taxon>Bacteria</taxon>
        <taxon>Bacillati</taxon>
        <taxon>Bacillota</taxon>
        <taxon>Bacilli</taxon>
        <taxon>Bacillales</taxon>
        <taxon>Bacillaceae</taxon>
        <taxon>Neobacillus</taxon>
    </lineage>
</organism>